<dbReference type="EMBL" id="KZ805302">
    <property type="protein sequence ID" value="PVI07966.1"/>
    <property type="molecule type" value="Genomic_DNA"/>
</dbReference>
<name>A0A2V1ECB6_9PLEO</name>
<dbReference type="AlphaFoldDB" id="A0A2V1ECB6"/>
<organism evidence="1 2">
    <name type="scientific">Periconia macrospinosa</name>
    <dbReference type="NCBI Taxonomy" id="97972"/>
    <lineage>
        <taxon>Eukaryota</taxon>
        <taxon>Fungi</taxon>
        <taxon>Dikarya</taxon>
        <taxon>Ascomycota</taxon>
        <taxon>Pezizomycotina</taxon>
        <taxon>Dothideomycetes</taxon>
        <taxon>Pleosporomycetidae</taxon>
        <taxon>Pleosporales</taxon>
        <taxon>Massarineae</taxon>
        <taxon>Periconiaceae</taxon>
        <taxon>Periconia</taxon>
    </lineage>
</organism>
<gene>
    <name evidence="1" type="ORF">DM02DRAFT_237538</name>
</gene>
<keyword evidence="2" id="KW-1185">Reference proteome</keyword>
<protein>
    <submittedName>
        <fullName evidence="1">Uncharacterized protein</fullName>
    </submittedName>
</protein>
<proteinExistence type="predicted"/>
<accession>A0A2V1ECB6</accession>
<sequence>MLSCESGPFGRLLRRRRGAGRAWSSFFHRSMFLFWIFSTFIHFCCCCCRCCRALSCLFLSNQVRPLLFVAVSTCVSSWPCSA</sequence>
<dbReference type="Proteomes" id="UP000244855">
    <property type="component" value="Unassembled WGS sequence"/>
</dbReference>
<reference evidence="1 2" key="1">
    <citation type="journal article" date="2018" name="Sci. Rep.">
        <title>Comparative genomics provides insights into the lifestyle and reveals functional heterogeneity of dark septate endophytic fungi.</title>
        <authorList>
            <person name="Knapp D.G."/>
            <person name="Nemeth J.B."/>
            <person name="Barry K."/>
            <person name="Hainaut M."/>
            <person name="Henrissat B."/>
            <person name="Johnson J."/>
            <person name="Kuo A."/>
            <person name="Lim J.H.P."/>
            <person name="Lipzen A."/>
            <person name="Nolan M."/>
            <person name="Ohm R.A."/>
            <person name="Tamas L."/>
            <person name="Grigoriev I.V."/>
            <person name="Spatafora J.W."/>
            <person name="Nagy L.G."/>
            <person name="Kovacs G.M."/>
        </authorList>
    </citation>
    <scope>NUCLEOTIDE SEQUENCE [LARGE SCALE GENOMIC DNA]</scope>
    <source>
        <strain evidence="1 2">DSE2036</strain>
    </source>
</reference>
<evidence type="ECO:0000313" key="1">
    <source>
        <dbReference type="EMBL" id="PVI07966.1"/>
    </source>
</evidence>
<evidence type="ECO:0000313" key="2">
    <source>
        <dbReference type="Proteomes" id="UP000244855"/>
    </source>
</evidence>